<dbReference type="CDD" id="cd02440">
    <property type="entry name" value="AdoMet_MTases"/>
    <property type="match status" value="1"/>
</dbReference>
<name>A0A1B9IKZ7_9TREE</name>
<dbReference type="PANTHER" id="PTHR43861:SF3">
    <property type="entry name" value="PUTATIVE (AFU_ORTHOLOGUE AFUA_2G14390)-RELATED"/>
    <property type="match status" value="1"/>
</dbReference>
<feature type="region of interest" description="Disordered" evidence="2">
    <location>
        <begin position="1"/>
        <end position="25"/>
    </location>
</feature>
<dbReference type="InterPro" id="IPR029063">
    <property type="entry name" value="SAM-dependent_MTases_sf"/>
</dbReference>
<dbReference type="OrthoDB" id="3647at2759"/>
<reference evidence="3 4" key="1">
    <citation type="submission" date="2013-07" db="EMBL/GenBank/DDBJ databases">
        <title>The Genome Sequence of Kwoniella mangroviensis CBS10435.</title>
        <authorList>
            <consortium name="The Broad Institute Genome Sequencing Platform"/>
            <person name="Cuomo C."/>
            <person name="Litvintseva A."/>
            <person name="Chen Y."/>
            <person name="Heitman J."/>
            <person name="Sun S."/>
            <person name="Springer D."/>
            <person name="Dromer F."/>
            <person name="Young S.K."/>
            <person name="Zeng Q."/>
            <person name="Gargeya S."/>
            <person name="Fitzgerald M."/>
            <person name="Abouelleil A."/>
            <person name="Alvarado L."/>
            <person name="Berlin A.M."/>
            <person name="Chapman S.B."/>
            <person name="Dewar J."/>
            <person name="Goldberg J."/>
            <person name="Griggs A."/>
            <person name="Gujja S."/>
            <person name="Hansen M."/>
            <person name="Howarth C."/>
            <person name="Imamovic A."/>
            <person name="Larimer J."/>
            <person name="McCowan C."/>
            <person name="Murphy C."/>
            <person name="Pearson M."/>
            <person name="Priest M."/>
            <person name="Roberts A."/>
            <person name="Saif S."/>
            <person name="Shea T."/>
            <person name="Sykes S."/>
            <person name="Wortman J."/>
            <person name="Nusbaum C."/>
            <person name="Birren B."/>
        </authorList>
    </citation>
    <scope>NUCLEOTIDE SEQUENCE [LARGE SCALE GENOMIC DNA]</scope>
    <source>
        <strain evidence="3 4">CBS 10435</strain>
    </source>
</reference>
<dbReference type="EMBL" id="KV700091">
    <property type="protein sequence ID" value="OCF56245.1"/>
    <property type="molecule type" value="Genomic_DNA"/>
</dbReference>
<dbReference type="Pfam" id="PF13489">
    <property type="entry name" value="Methyltransf_23"/>
    <property type="match status" value="1"/>
</dbReference>
<accession>A0A1B9IKZ7</accession>
<reference evidence="4" key="2">
    <citation type="submission" date="2013-12" db="EMBL/GenBank/DDBJ databases">
        <title>Evolution of pathogenesis and genome organization in the Tremellales.</title>
        <authorList>
            <person name="Cuomo C."/>
            <person name="Litvintseva A."/>
            <person name="Heitman J."/>
            <person name="Chen Y."/>
            <person name="Sun S."/>
            <person name="Springer D."/>
            <person name="Dromer F."/>
            <person name="Young S."/>
            <person name="Zeng Q."/>
            <person name="Chapman S."/>
            <person name="Gujja S."/>
            <person name="Saif S."/>
            <person name="Birren B."/>
        </authorList>
    </citation>
    <scope>NUCLEOTIDE SEQUENCE [LARGE SCALE GENOMIC DNA]</scope>
    <source>
        <strain evidence="4">CBS 10435</strain>
    </source>
</reference>
<dbReference type="GO" id="GO:0016740">
    <property type="term" value="F:transferase activity"/>
    <property type="evidence" value="ECO:0007669"/>
    <property type="project" value="UniProtKB-KW"/>
</dbReference>
<keyword evidence="4" id="KW-1185">Reference proteome</keyword>
<evidence type="ECO:0000256" key="2">
    <source>
        <dbReference type="SAM" id="MobiDB-lite"/>
    </source>
</evidence>
<evidence type="ECO:0008006" key="5">
    <source>
        <dbReference type="Google" id="ProtNLM"/>
    </source>
</evidence>
<keyword evidence="1" id="KW-0808">Transferase</keyword>
<evidence type="ECO:0000256" key="1">
    <source>
        <dbReference type="ARBA" id="ARBA00022679"/>
    </source>
</evidence>
<evidence type="ECO:0000313" key="4">
    <source>
        <dbReference type="Proteomes" id="UP000092583"/>
    </source>
</evidence>
<protein>
    <recommendedName>
        <fullName evidence="5">Methyltransferase type 12 domain-containing protein</fullName>
    </recommendedName>
</protein>
<proteinExistence type="predicted"/>
<gene>
    <name evidence="3" type="ORF">L486_06186</name>
</gene>
<organism evidence="3 4">
    <name type="scientific">Kwoniella mangroviensis CBS 10435</name>
    <dbReference type="NCBI Taxonomy" id="1331196"/>
    <lineage>
        <taxon>Eukaryota</taxon>
        <taxon>Fungi</taxon>
        <taxon>Dikarya</taxon>
        <taxon>Basidiomycota</taxon>
        <taxon>Agaricomycotina</taxon>
        <taxon>Tremellomycetes</taxon>
        <taxon>Tremellales</taxon>
        <taxon>Cryptococcaceae</taxon>
        <taxon>Kwoniella</taxon>
    </lineage>
</organism>
<dbReference type="Proteomes" id="UP000092583">
    <property type="component" value="Unassembled WGS sequence"/>
</dbReference>
<dbReference type="Gene3D" id="3.40.50.150">
    <property type="entry name" value="Vaccinia Virus protein VP39"/>
    <property type="match status" value="1"/>
</dbReference>
<dbReference type="STRING" id="1331196.A0A1B9IKZ7"/>
<dbReference type="AlphaFoldDB" id="A0A1B9IKZ7"/>
<dbReference type="PANTHER" id="PTHR43861">
    <property type="entry name" value="TRANS-ACONITATE 2-METHYLTRANSFERASE-RELATED"/>
    <property type="match status" value="1"/>
</dbReference>
<sequence>MCQKHQEQSLITQPPQHGHQHEEPDQWAGKEYLSDPEILKLAQMSYDFIIQSITSAGIDDEVYRKWDILEIGCGPGVVTKHLLPTFHTVHSIDTSPSMLTHLTTYLPPNTYPNLSFSLHTLSPDSGRLFAERVPLKSPIAEDPDRQLPSPRPRFDLAVVNWVLHHVDDVQSFMAGAVGLLKDGGWLVITEMGRRDGGHMIDDKSTEQGSFNAPDHYRSAYTSQRLVDLFESHGLIDVHADMTQDFPAFRPASAPPLKEGEERKMIPALIVRGRKGI</sequence>
<evidence type="ECO:0000313" key="3">
    <source>
        <dbReference type="EMBL" id="OCF56245.1"/>
    </source>
</evidence>
<dbReference type="SUPFAM" id="SSF53335">
    <property type="entry name" value="S-adenosyl-L-methionine-dependent methyltransferases"/>
    <property type="match status" value="1"/>
</dbReference>